<dbReference type="AlphaFoldDB" id="A0AAV4SDZ8"/>
<dbReference type="Proteomes" id="UP001054837">
    <property type="component" value="Unassembled WGS sequence"/>
</dbReference>
<comment type="caution">
    <text evidence="1">The sequence shown here is derived from an EMBL/GenBank/DDBJ whole genome shotgun (WGS) entry which is preliminary data.</text>
</comment>
<gene>
    <name evidence="1" type="ORF">CDAR_541241</name>
</gene>
<evidence type="ECO:0000313" key="1">
    <source>
        <dbReference type="EMBL" id="GIY30650.1"/>
    </source>
</evidence>
<proteinExistence type="predicted"/>
<accession>A0AAV4SDZ8</accession>
<sequence length="102" mass="11799">MEKTGRPSPIQWQKCEISYPRKFILFIDSKSLRGVLREVFFGHNRPFNMRRRKSSCAGDVPGNFSLDNFRFEFAWGLQVVDIIFGFLVRKLKATGNSCCVGF</sequence>
<organism evidence="1 2">
    <name type="scientific">Caerostris darwini</name>
    <dbReference type="NCBI Taxonomy" id="1538125"/>
    <lineage>
        <taxon>Eukaryota</taxon>
        <taxon>Metazoa</taxon>
        <taxon>Ecdysozoa</taxon>
        <taxon>Arthropoda</taxon>
        <taxon>Chelicerata</taxon>
        <taxon>Arachnida</taxon>
        <taxon>Araneae</taxon>
        <taxon>Araneomorphae</taxon>
        <taxon>Entelegynae</taxon>
        <taxon>Araneoidea</taxon>
        <taxon>Araneidae</taxon>
        <taxon>Caerostris</taxon>
    </lineage>
</organism>
<evidence type="ECO:0000313" key="2">
    <source>
        <dbReference type="Proteomes" id="UP001054837"/>
    </source>
</evidence>
<dbReference type="EMBL" id="BPLQ01007526">
    <property type="protein sequence ID" value="GIY30650.1"/>
    <property type="molecule type" value="Genomic_DNA"/>
</dbReference>
<keyword evidence="2" id="KW-1185">Reference proteome</keyword>
<reference evidence="1 2" key="1">
    <citation type="submission" date="2021-06" db="EMBL/GenBank/DDBJ databases">
        <title>Caerostris darwini draft genome.</title>
        <authorList>
            <person name="Kono N."/>
            <person name="Arakawa K."/>
        </authorList>
    </citation>
    <scope>NUCLEOTIDE SEQUENCE [LARGE SCALE GENOMIC DNA]</scope>
</reference>
<protein>
    <submittedName>
        <fullName evidence="1">Uncharacterized protein</fullName>
    </submittedName>
</protein>
<name>A0AAV4SDZ8_9ARAC</name>